<dbReference type="InterPro" id="IPR029058">
    <property type="entry name" value="AB_hydrolase_fold"/>
</dbReference>
<accession>A0ABU4HQB7</accession>
<comment type="caution">
    <text evidence="3">The sequence shown here is derived from an EMBL/GenBank/DDBJ whole genome shotgun (WGS) entry which is preliminary data.</text>
</comment>
<feature type="domain" description="Alpha/beta hydrolase fold-3" evidence="2">
    <location>
        <begin position="82"/>
        <end position="290"/>
    </location>
</feature>
<name>A0ABU4HQB7_9ACTN</name>
<dbReference type="Gene3D" id="3.40.50.1820">
    <property type="entry name" value="alpha/beta hydrolase"/>
    <property type="match status" value="1"/>
</dbReference>
<evidence type="ECO:0000313" key="4">
    <source>
        <dbReference type="Proteomes" id="UP001284601"/>
    </source>
</evidence>
<gene>
    <name evidence="3" type="ORF">R7226_13910</name>
</gene>
<reference evidence="4" key="1">
    <citation type="submission" date="2023-07" db="EMBL/GenBank/DDBJ databases">
        <title>Conexibacter stalactiti sp. nov., isolated from stalactites in a lava cave and emended description of the genus Conexibacter.</title>
        <authorList>
            <person name="Lee S.D."/>
        </authorList>
    </citation>
    <scope>NUCLEOTIDE SEQUENCE [LARGE SCALE GENOMIC DNA]</scope>
    <source>
        <strain evidence="4">KCTC 39840</strain>
    </source>
</reference>
<keyword evidence="4" id="KW-1185">Reference proteome</keyword>
<keyword evidence="1 3" id="KW-0378">Hydrolase</keyword>
<evidence type="ECO:0000256" key="1">
    <source>
        <dbReference type="ARBA" id="ARBA00022801"/>
    </source>
</evidence>
<proteinExistence type="predicted"/>
<organism evidence="3 4">
    <name type="scientific">Conexibacter stalactiti</name>
    <dbReference type="NCBI Taxonomy" id="1940611"/>
    <lineage>
        <taxon>Bacteria</taxon>
        <taxon>Bacillati</taxon>
        <taxon>Actinomycetota</taxon>
        <taxon>Thermoleophilia</taxon>
        <taxon>Solirubrobacterales</taxon>
        <taxon>Conexibacteraceae</taxon>
        <taxon>Conexibacter</taxon>
    </lineage>
</organism>
<dbReference type="GO" id="GO:0016787">
    <property type="term" value="F:hydrolase activity"/>
    <property type="evidence" value="ECO:0007669"/>
    <property type="project" value="UniProtKB-KW"/>
</dbReference>
<dbReference type="PANTHER" id="PTHR48081:SF8">
    <property type="entry name" value="ALPHA_BETA HYDROLASE FOLD-3 DOMAIN-CONTAINING PROTEIN-RELATED"/>
    <property type="match status" value="1"/>
</dbReference>
<dbReference type="RefSeq" id="WP_318597776.1">
    <property type="nucleotide sequence ID" value="NZ_JAWSTH010000033.1"/>
</dbReference>
<dbReference type="InterPro" id="IPR013094">
    <property type="entry name" value="AB_hydrolase_3"/>
</dbReference>
<dbReference type="PANTHER" id="PTHR48081">
    <property type="entry name" value="AB HYDROLASE SUPERFAMILY PROTEIN C4A8.06C"/>
    <property type="match status" value="1"/>
</dbReference>
<protein>
    <submittedName>
        <fullName evidence="3">Alpha/beta hydrolase</fullName>
    </submittedName>
</protein>
<dbReference type="InterPro" id="IPR050300">
    <property type="entry name" value="GDXG_lipolytic_enzyme"/>
</dbReference>
<sequence>MSASAEPQAPVPSEQARAYLDAVGPAAPMWEREIDDLRAQMREEAGRFGGDPEPIASVAEIDAGGVPARLYRPTGAERGVYVWLHGGSWMIGDPDCFETMARAIANRAGCAVLSVDYRRAPEHRYPAATDDAWSAVRWGADRFEHVAVGGDSAGGNLAAACALRARDEQLELALQLLVYPVLDPDLDAPYREEFVTRYAAFLGEQADYVGQARASLEYIWDVYVPDPAQRLLADAAPMRAASLTGVAPAVVVVAEHDMLRPESERYARRLDAAGVPVELWPYPGQVHGFANLLGAMPDARDLVDRSAAALRLAFAD</sequence>
<evidence type="ECO:0000259" key="2">
    <source>
        <dbReference type="Pfam" id="PF07859"/>
    </source>
</evidence>
<dbReference type="Proteomes" id="UP001284601">
    <property type="component" value="Unassembled WGS sequence"/>
</dbReference>
<dbReference type="Pfam" id="PF07859">
    <property type="entry name" value="Abhydrolase_3"/>
    <property type="match status" value="1"/>
</dbReference>
<evidence type="ECO:0000313" key="3">
    <source>
        <dbReference type="EMBL" id="MDW5595440.1"/>
    </source>
</evidence>
<dbReference type="SUPFAM" id="SSF53474">
    <property type="entry name" value="alpha/beta-Hydrolases"/>
    <property type="match status" value="1"/>
</dbReference>
<dbReference type="EMBL" id="JAWSTH010000033">
    <property type="protein sequence ID" value="MDW5595440.1"/>
    <property type="molecule type" value="Genomic_DNA"/>
</dbReference>